<dbReference type="Pfam" id="PF13541">
    <property type="entry name" value="ChlI"/>
    <property type="match status" value="1"/>
</dbReference>
<dbReference type="SUPFAM" id="SSF52540">
    <property type="entry name" value="P-loop containing nucleoside triphosphate hydrolases"/>
    <property type="match status" value="1"/>
</dbReference>
<accession>A0A1F5AYU2</accession>
<dbReference type="Proteomes" id="UP000176639">
    <property type="component" value="Unassembled WGS sequence"/>
</dbReference>
<gene>
    <name evidence="5" type="ORF">A2Z10_00650</name>
</gene>
<dbReference type="InterPro" id="IPR001208">
    <property type="entry name" value="MCM_dom"/>
</dbReference>
<reference evidence="5 6" key="1">
    <citation type="journal article" date="2016" name="Nat. Commun.">
        <title>Thousands of microbial genomes shed light on interconnected biogeochemical processes in an aquifer system.</title>
        <authorList>
            <person name="Anantharaman K."/>
            <person name="Brown C.T."/>
            <person name="Hug L.A."/>
            <person name="Sharon I."/>
            <person name="Castelle C.J."/>
            <person name="Probst A.J."/>
            <person name="Thomas B.C."/>
            <person name="Singh A."/>
            <person name="Wilkins M.J."/>
            <person name="Karaoz U."/>
            <person name="Brodie E.L."/>
            <person name="Williams K.H."/>
            <person name="Hubbard S.S."/>
            <person name="Banfield J.F."/>
        </authorList>
    </citation>
    <scope>NUCLEOTIDE SEQUENCE [LARGE SCALE GENOMIC DNA]</scope>
</reference>
<proteinExistence type="inferred from homology"/>
<sequence>MPAHIFSATVHGIDARIITVETDITHGLHCFTIVGLPDKSVDESKDRINAALKNSGFAYPKKTNQKIVVNLAPADIKKEGAAYDLPIALSYLCASDQLQCNASGTLAVGELALDGTVRPIRGALTIVAHAKQKGFSTVILPAHNAPEAALISGITLVPVATIAECIAYLTEGTIPKIAHVRPPAPVHEHDDAYDFSHIKGQEHAKRALAIAAAGGHNVLLSGPPGSGKTMLAKALVSILPDMTEEEAIETTKVYSVAGALGEENAVIMRRPFRSPHHSASDVALIGGGKHAQLGEITLAHNGILFLDEFPEFQRNVIEALRQPLEEKTITISRAHGTFTYPARIILIATKNPCPCGYYRSAQRECTCSMHSVIAYQKKISGPIADRIDIHVDVPPVTHKELSGKTGESESARVRENVAAARHIQMERFSHDTISLNADMSPRHITAYCPLDPASLAVLKAAMDKLRFSARVYHKIIKLARTIADLEGSSAILSHHIAEALQYQQRDQDRI</sequence>
<dbReference type="Pfam" id="PF01078">
    <property type="entry name" value="Mg_chelatase"/>
    <property type="match status" value="1"/>
</dbReference>
<evidence type="ECO:0000259" key="4">
    <source>
        <dbReference type="PROSITE" id="PS50051"/>
    </source>
</evidence>
<dbReference type="SUPFAM" id="SSF54211">
    <property type="entry name" value="Ribosomal protein S5 domain 2-like"/>
    <property type="match status" value="1"/>
</dbReference>
<dbReference type="PRINTS" id="PR01657">
    <property type="entry name" value="MCMFAMILY"/>
</dbReference>
<dbReference type="InterPro" id="IPR027417">
    <property type="entry name" value="P-loop_NTPase"/>
</dbReference>
<keyword evidence="2" id="KW-0547">Nucleotide-binding</keyword>
<dbReference type="PROSITE" id="PS50051">
    <property type="entry name" value="MCM_2"/>
    <property type="match status" value="1"/>
</dbReference>
<keyword evidence="3" id="KW-0067">ATP-binding</keyword>
<comment type="caution">
    <text evidence="5">The sequence shown here is derived from an EMBL/GenBank/DDBJ whole genome shotgun (WGS) entry which is preliminary data.</text>
</comment>
<protein>
    <recommendedName>
        <fullName evidence="4">MCM C-terminal AAA(+) ATPase domain-containing protein</fullName>
    </recommendedName>
</protein>
<dbReference type="EMBL" id="MEYI01000036">
    <property type="protein sequence ID" value="OGD23546.1"/>
    <property type="molecule type" value="Genomic_DNA"/>
</dbReference>
<evidence type="ECO:0000256" key="3">
    <source>
        <dbReference type="ARBA" id="ARBA00022840"/>
    </source>
</evidence>
<dbReference type="PANTHER" id="PTHR32039:SF7">
    <property type="entry name" value="COMPETENCE PROTEIN COMM"/>
    <property type="match status" value="1"/>
</dbReference>
<evidence type="ECO:0000256" key="1">
    <source>
        <dbReference type="ARBA" id="ARBA00006354"/>
    </source>
</evidence>
<dbReference type="SMART" id="SM00382">
    <property type="entry name" value="AAA"/>
    <property type="match status" value="1"/>
</dbReference>
<dbReference type="InterPro" id="IPR000523">
    <property type="entry name" value="Mg_chelatse_chII-like_cat_dom"/>
</dbReference>
<evidence type="ECO:0000256" key="2">
    <source>
        <dbReference type="ARBA" id="ARBA00022741"/>
    </source>
</evidence>
<dbReference type="NCBIfam" id="TIGR00368">
    <property type="entry name" value="YifB family Mg chelatase-like AAA ATPase"/>
    <property type="match status" value="1"/>
</dbReference>
<dbReference type="GO" id="GO:0003677">
    <property type="term" value="F:DNA binding"/>
    <property type="evidence" value="ECO:0007669"/>
    <property type="project" value="InterPro"/>
</dbReference>
<dbReference type="InterPro" id="IPR025158">
    <property type="entry name" value="Mg_chelat-rel_C"/>
</dbReference>
<name>A0A1F5AYU2_9BACT</name>
<organism evidence="5 6">
    <name type="scientific">Candidatus Azambacteria bacterium RBG_16_47_10</name>
    <dbReference type="NCBI Taxonomy" id="1797292"/>
    <lineage>
        <taxon>Bacteria</taxon>
        <taxon>Candidatus Azamiibacteriota</taxon>
    </lineage>
</organism>
<feature type="domain" description="MCM C-terminal AAA(+) ATPase" evidence="4">
    <location>
        <begin position="292"/>
        <end position="399"/>
    </location>
</feature>
<dbReference type="Pfam" id="PF13335">
    <property type="entry name" value="Mg_chelatase_C"/>
    <property type="match status" value="1"/>
</dbReference>
<dbReference type="InterPro" id="IPR014721">
    <property type="entry name" value="Ribsml_uS5_D2-typ_fold_subgr"/>
</dbReference>
<dbReference type="CDD" id="cd00009">
    <property type="entry name" value="AAA"/>
    <property type="match status" value="1"/>
</dbReference>
<dbReference type="GO" id="GO:0005524">
    <property type="term" value="F:ATP binding"/>
    <property type="evidence" value="ECO:0007669"/>
    <property type="project" value="UniProtKB-KW"/>
</dbReference>
<evidence type="ECO:0000313" key="5">
    <source>
        <dbReference type="EMBL" id="OGD23546.1"/>
    </source>
</evidence>
<dbReference type="AlphaFoldDB" id="A0A1F5AYU2"/>
<dbReference type="PANTHER" id="PTHR32039">
    <property type="entry name" value="MAGNESIUM-CHELATASE SUBUNIT CHLI"/>
    <property type="match status" value="1"/>
</dbReference>
<dbReference type="Gene3D" id="3.30.230.10">
    <property type="match status" value="1"/>
</dbReference>
<dbReference type="InterPro" id="IPR045006">
    <property type="entry name" value="CHLI-like"/>
</dbReference>
<evidence type="ECO:0000313" key="6">
    <source>
        <dbReference type="Proteomes" id="UP000176639"/>
    </source>
</evidence>
<comment type="similarity">
    <text evidence="1">Belongs to the Mg-chelatase subunits D/I family. ComM subfamily.</text>
</comment>
<dbReference type="Gene3D" id="3.40.50.300">
    <property type="entry name" value="P-loop containing nucleotide triphosphate hydrolases"/>
    <property type="match status" value="1"/>
</dbReference>
<dbReference type="InterPro" id="IPR003593">
    <property type="entry name" value="AAA+_ATPase"/>
</dbReference>
<dbReference type="InterPro" id="IPR020568">
    <property type="entry name" value="Ribosomal_Su5_D2-typ_SF"/>
</dbReference>
<dbReference type="InterPro" id="IPR004482">
    <property type="entry name" value="Mg_chelat-rel"/>
</dbReference>